<keyword evidence="2" id="KW-0805">Transcription regulation</keyword>
<dbReference type="GO" id="GO:0005634">
    <property type="term" value="C:nucleus"/>
    <property type="evidence" value="ECO:0007669"/>
    <property type="project" value="UniProtKB-SubCell"/>
</dbReference>
<evidence type="ECO:0000259" key="7">
    <source>
        <dbReference type="PROSITE" id="PS50066"/>
    </source>
</evidence>
<accession>A0A1R3IV78</accession>
<feature type="domain" description="MADS-box" evidence="7">
    <location>
        <begin position="1"/>
        <end position="40"/>
    </location>
</feature>
<dbReference type="GO" id="GO:0046983">
    <property type="term" value="F:protein dimerization activity"/>
    <property type="evidence" value="ECO:0007669"/>
    <property type="project" value="InterPro"/>
</dbReference>
<keyword evidence="5" id="KW-0539">Nucleus</keyword>
<evidence type="ECO:0000313" key="9">
    <source>
        <dbReference type="Proteomes" id="UP000187203"/>
    </source>
</evidence>
<dbReference type="AlphaFoldDB" id="A0A1R3IV78"/>
<evidence type="ECO:0000256" key="4">
    <source>
        <dbReference type="ARBA" id="ARBA00023163"/>
    </source>
</evidence>
<evidence type="ECO:0000256" key="3">
    <source>
        <dbReference type="ARBA" id="ARBA00023125"/>
    </source>
</evidence>
<evidence type="ECO:0000256" key="5">
    <source>
        <dbReference type="ARBA" id="ARBA00023242"/>
    </source>
</evidence>
<keyword evidence="3" id="KW-0238">DNA-binding</keyword>
<proteinExistence type="predicted"/>
<keyword evidence="4" id="KW-0804">Transcription</keyword>
<evidence type="ECO:0000256" key="6">
    <source>
        <dbReference type="SAM" id="MobiDB-lite"/>
    </source>
</evidence>
<dbReference type="GO" id="GO:0003677">
    <property type="term" value="F:DNA binding"/>
    <property type="evidence" value="ECO:0007669"/>
    <property type="project" value="UniProtKB-KW"/>
</dbReference>
<dbReference type="SMART" id="SM00432">
    <property type="entry name" value="MADS"/>
    <property type="match status" value="1"/>
</dbReference>
<dbReference type="Gene3D" id="3.40.1810.10">
    <property type="entry name" value="Transcription factor, MADS-box"/>
    <property type="match status" value="1"/>
</dbReference>
<keyword evidence="9" id="KW-1185">Reference proteome</keyword>
<protein>
    <submittedName>
        <fullName evidence="8">Transcription factor, MADS-box</fullName>
    </submittedName>
</protein>
<dbReference type="Proteomes" id="UP000187203">
    <property type="component" value="Unassembled WGS sequence"/>
</dbReference>
<organism evidence="8 9">
    <name type="scientific">Corchorus olitorius</name>
    <dbReference type="NCBI Taxonomy" id="93759"/>
    <lineage>
        <taxon>Eukaryota</taxon>
        <taxon>Viridiplantae</taxon>
        <taxon>Streptophyta</taxon>
        <taxon>Embryophyta</taxon>
        <taxon>Tracheophyta</taxon>
        <taxon>Spermatophyta</taxon>
        <taxon>Magnoliopsida</taxon>
        <taxon>eudicotyledons</taxon>
        <taxon>Gunneridae</taxon>
        <taxon>Pentapetalae</taxon>
        <taxon>rosids</taxon>
        <taxon>malvids</taxon>
        <taxon>Malvales</taxon>
        <taxon>Malvaceae</taxon>
        <taxon>Grewioideae</taxon>
        <taxon>Apeibeae</taxon>
        <taxon>Corchorus</taxon>
    </lineage>
</organism>
<dbReference type="InterPro" id="IPR002100">
    <property type="entry name" value="TF_MADSbox"/>
</dbReference>
<dbReference type="Pfam" id="PF00319">
    <property type="entry name" value="SRF-TF"/>
    <property type="match status" value="1"/>
</dbReference>
<gene>
    <name evidence="8" type="ORF">COLO4_21147</name>
</gene>
<feature type="compositionally biased region" description="Polar residues" evidence="6">
    <location>
        <begin position="150"/>
        <end position="163"/>
    </location>
</feature>
<dbReference type="PRINTS" id="PR00404">
    <property type="entry name" value="MADSDOMAIN"/>
</dbReference>
<dbReference type="InterPro" id="IPR050142">
    <property type="entry name" value="MADS-box/MEF2_TF"/>
</dbReference>
<dbReference type="STRING" id="93759.A0A1R3IV78"/>
<evidence type="ECO:0000256" key="2">
    <source>
        <dbReference type="ARBA" id="ARBA00023015"/>
    </source>
</evidence>
<evidence type="ECO:0000256" key="1">
    <source>
        <dbReference type="ARBA" id="ARBA00004123"/>
    </source>
</evidence>
<evidence type="ECO:0000313" key="8">
    <source>
        <dbReference type="EMBL" id="OMO86482.1"/>
    </source>
</evidence>
<sequence>MKARQAKYSKRKRGIVKKVKEIGVLCDVDVALLLISPTEKPTVVVGQDKDLSTVIERMSKVRLEEREDRCWGKCMKIPTTSIPRLIQETHPKSKTQSHEDQLSELKETIAKKTKILSDWRNPTNIEDLAQLNIMEEHVIACLNRIRSHKVQNSAADQLEQQGRQEGAEGTDDPET</sequence>
<dbReference type="PROSITE" id="PS50066">
    <property type="entry name" value="MADS_BOX_2"/>
    <property type="match status" value="1"/>
</dbReference>
<name>A0A1R3IV78_9ROSI</name>
<dbReference type="InterPro" id="IPR036879">
    <property type="entry name" value="TF_MADSbox_sf"/>
</dbReference>
<feature type="region of interest" description="Disordered" evidence="6">
    <location>
        <begin position="150"/>
        <end position="175"/>
    </location>
</feature>
<reference evidence="9" key="1">
    <citation type="submission" date="2013-09" db="EMBL/GenBank/DDBJ databases">
        <title>Corchorus olitorius genome sequencing.</title>
        <authorList>
            <person name="Alam M."/>
            <person name="Haque M.S."/>
            <person name="Islam M.S."/>
            <person name="Emdad E.M."/>
            <person name="Islam M.M."/>
            <person name="Ahmed B."/>
            <person name="Halim A."/>
            <person name="Hossen Q.M.M."/>
            <person name="Hossain M.Z."/>
            <person name="Ahmed R."/>
            <person name="Khan M.M."/>
            <person name="Islam R."/>
            <person name="Rashid M.M."/>
            <person name="Khan S.A."/>
            <person name="Rahman M.S."/>
            <person name="Alam M."/>
            <person name="Yahiya A.S."/>
            <person name="Khan M.S."/>
            <person name="Azam M.S."/>
            <person name="Haque T."/>
            <person name="Lashkar M.Z.H."/>
            <person name="Akhand A.I."/>
            <person name="Morshed G."/>
            <person name="Roy S."/>
            <person name="Uddin K.S."/>
            <person name="Rabeya T."/>
            <person name="Hossain A.S."/>
            <person name="Chowdhury A."/>
            <person name="Snigdha A.R."/>
            <person name="Mortoza M.S."/>
            <person name="Matin S.A."/>
            <person name="Hoque S.M.E."/>
            <person name="Islam M.K."/>
            <person name="Roy D.K."/>
            <person name="Haider R."/>
            <person name="Moosa M.M."/>
            <person name="Elias S.M."/>
            <person name="Hasan A.M."/>
            <person name="Jahan S."/>
            <person name="Shafiuddin M."/>
            <person name="Mahmood N."/>
            <person name="Shommy N.S."/>
        </authorList>
    </citation>
    <scope>NUCLEOTIDE SEQUENCE [LARGE SCALE GENOMIC DNA]</scope>
    <source>
        <strain evidence="9">cv. O-4</strain>
    </source>
</reference>
<comment type="subcellular location">
    <subcellularLocation>
        <location evidence="1">Nucleus</location>
    </subcellularLocation>
</comment>
<dbReference type="SUPFAM" id="SSF55455">
    <property type="entry name" value="SRF-like"/>
    <property type="match status" value="1"/>
</dbReference>
<comment type="caution">
    <text evidence="8">The sequence shown here is derived from an EMBL/GenBank/DDBJ whole genome shotgun (WGS) entry which is preliminary data.</text>
</comment>
<dbReference type="PANTHER" id="PTHR48019">
    <property type="entry name" value="SERUM RESPONSE FACTOR HOMOLOG"/>
    <property type="match status" value="1"/>
</dbReference>
<dbReference type="OrthoDB" id="1898716at2759"/>
<dbReference type="EMBL" id="AWUE01017567">
    <property type="protein sequence ID" value="OMO86482.1"/>
    <property type="molecule type" value="Genomic_DNA"/>
</dbReference>